<evidence type="ECO:0000256" key="6">
    <source>
        <dbReference type="ARBA" id="ARBA00022840"/>
    </source>
</evidence>
<dbReference type="SFLD" id="SFLDF00027">
    <property type="entry name" value="p-type_atpase"/>
    <property type="match status" value="1"/>
</dbReference>
<evidence type="ECO:0000259" key="13">
    <source>
        <dbReference type="Pfam" id="PF00122"/>
    </source>
</evidence>
<dbReference type="InterPro" id="IPR059000">
    <property type="entry name" value="ATPase_P-type_domA"/>
</dbReference>
<evidence type="ECO:0000256" key="3">
    <source>
        <dbReference type="ARBA" id="ARBA00022692"/>
    </source>
</evidence>
<dbReference type="NCBIfam" id="TIGR01525">
    <property type="entry name" value="ATPase-IB_hvy"/>
    <property type="match status" value="1"/>
</dbReference>
<evidence type="ECO:0000256" key="1">
    <source>
        <dbReference type="ARBA" id="ARBA00004651"/>
    </source>
</evidence>
<dbReference type="SUPFAM" id="SSF81665">
    <property type="entry name" value="Calcium ATPase, transmembrane domain M"/>
    <property type="match status" value="1"/>
</dbReference>
<comment type="subcellular location">
    <subcellularLocation>
        <location evidence="1">Cell membrane</location>
        <topology evidence="1">Multi-pass membrane protein</topology>
    </subcellularLocation>
</comment>
<evidence type="ECO:0000256" key="7">
    <source>
        <dbReference type="ARBA" id="ARBA00022842"/>
    </source>
</evidence>
<dbReference type="Gene3D" id="2.70.150.10">
    <property type="entry name" value="Calcium-transporting ATPase, cytoplasmic transduction domain A"/>
    <property type="match status" value="1"/>
</dbReference>
<dbReference type="GO" id="GO:0019829">
    <property type="term" value="F:ATPase-coupled monoatomic cation transmembrane transporter activity"/>
    <property type="evidence" value="ECO:0007669"/>
    <property type="project" value="InterPro"/>
</dbReference>
<dbReference type="GO" id="GO:0016887">
    <property type="term" value="F:ATP hydrolysis activity"/>
    <property type="evidence" value="ECO:0007669"/>
    <property type="project" value="InterPro"/>
</dbReference>
<keyword evidence="6 12" id="KW-0067">ATP-binding</keyword>
<feature type="transmembrane region" description="Helical" evidence="12">
    <location>
        <begin position="276"/>
        <end position="303"/>
    </location>
</feature>
<evidence type="ECO:0000256" key="9">
    <source>
        <dbReference type="ARBA" id="ARBA00022989"/>
    </source>
</evidence>
<dbReference type="SFLD" id="SFLDG00002">
    <property type="entry name" value="C1.7:_P-type_atpase_like"/>
    <property type="match status" value="1"/>
</dbReference>
<dbReference type="Gene3D" id="3.40.1110.10">
    <property type="entry name" value="Calcium-transporting ATPase, cytoplasmic domain N"/>
    <property type="match status" value="1"/>
</dbReference>
<dbReference type="PANTHER" id="PTHR43079">
    <property type="entry name" value="PROBABLE CADMIUM/ZINC-TRANSPORTING ATPASE HMA1"/>
    <property type="match status" value="1"/>
</dbReference>
<proteinExistence type="inferred from homology"/>
<name>A0AAJ1Q424_9LACT</name>
<gene>
    <name evidence="14" type="ORF">QP433_04670</name>
</gene>
<keyword evidence="3 12" id="KW-0812">Transmembrane</keyword>
<dbReference type="NCBIfam" id="TIGR01512">
    <property type="entry name" value="ATPase-IB2_Cd"/>
    <property type="match status" value="1"/>
</dbReference>
<feature type="transmembrane region" description="Helical" evidence="12">
    <location>
        <begin position="244"/>
        <end position="264"/>
    </location>
</feature>
<feature type="transmembrane region" description="Helical" evidence="12">
    <location>
        <begin position="578"/>
        <end position="597"/>
    </location>
</feature>
<sequence length="626" mass="67250">MSHCHHHASNRPLFAYIAALGVSAVAFYLKEGLIANSLFVLACLLAGYHAIIKEGIEETIEASQERGFFAPNAHILMGLAAIGACLLGEFAEACLLCLIFAGAHFLEHAASDRSKREISKLLALNPLKARRIKSDGSTEIIAVDQVQIGDQIQVLAGDQVPCDGTIISGASQINQAAITGESLPQSKQVGDPVYASSLNGEGSFVMEVTKSKEDSVFGRILEFVQQNQANQTRIAGLIDHYEPYYVNGVILFVIAISLLGPMLTNLPLSDSLNKGLNVLVAASPCALAAATVSASLSATSFLAKRGILVKGSHYLSALAKVQAMAFDKTGTLTHGQPQVTDHYFVDEAHSQASIDLLVAMESQANHPLAQAILDYFTPQDKLELTVQTQVGQGLISDYQGHQYRIGKASSYPNVPQKIQALTHDWAQAGKTVVYFSEDEEILAAIALMDTVREEAKAALEYLRQQGIHTQLITGDAKETGQAIGQLLGIERVAANVLPEDKASQIQALQKAFGYTAMVGDGVNDAPALVQADVGIAMGQGTDIAIEVSDLVLLENQLKKIVLSHQVARKMNRVIWQNIFFSLAVVVYLVLASFMGWHAMPLTVLLHEGSTLLVILNGLRLLKAPKN</sequence>
<dbReference type="AlphaFoldDB" id="A0AAJ1Q424"/>
<comment type="similarity">
    <text evidence="2 12">Belongs to the cation transport ATPase (P-type) (TC 3.A.3) family. Type IB subfamily.</text>
</comment>
<dbReference type="RefSeq" id="WP_285065708.1">
    <property type="nucleotide sequence ID" value="NZ_JASOOE010000007.1"/>
</dbReference>
<keyword evidence="9 12" id="KW-1133">Transmembrane helix</keyword>
<protein>
    <submittedName>
        <fullName evidence="14">Heavy metal translocating P-type ATPase</fullName>
    </submittedName>
</protein>
<feature type="transmembrane region" description="Helical" evidence="12">
    <location>
        <begin position="75"/>
        <end position="106"/>
    </location>
</feature>
<keyword evidence="10" id="KW-0813">Transport</keyword>
<dbReference type="Pfam" id="PF00122">
    <property type="entry name" value="E1-E2_ATPase"/>
    <property type="match status" value="1"/>
</dbReference>
<organism evidence="14 15">
    <name type="scientific">Facklamia hominis</name>
    <dbReference type="NCBI Taxonomy" id="178214"/>
    <lineage>
        <taxon>Bacteria</taxon>
        <taxon>Bacillati</taxon>
        <taxon>Bacillota</taxon>
        <taxon>Bacilli</taxon>
        <taxon>Lactobacillales</taxon>
        <taxon>Aerococcaceae</taxon>
        <taxon>Facklamia</taxon>
    </lineage>
</organism>
<evidence type="ECO:0000313" key="14">
    <source>
        <dbReference type="EMBL" id="MDK7187267.1"/>
    </source>
</evidence>
<evidence type="ECO:0000256" key="11">
    <source>
        <dbReference type="ARBA" id="ARBA00023136"/>
    </source>
</evidence>
<dbReference type="InterPro" id="IPR023299">
    <property type="entry name" value="ATPase_P-typ_cyto_dom_N"/>
</dbReference>
<dbReference type="SFLD" id="SFLDS00003">
    <property type="entry name" value="Haloacid_Dehalogenase"/>
    <property type="match status" value="1"/>
</dbReference>
<keyword evidence="8" id="KW-1278">Translocase</keyword>
<dbReference type="FunFam" id="2.70.150.10:FF:000002">
    <property type="entry name" value="Copper-transporting ATPase 1, putative"/>
    <property type="match status" value="1"/>
</dbReference>
<dbReference type="InterPro" id="IPR044492">
    <property type="entry name" value="P_typ_ATPase_HD_dom"/>
</dbReference>
<keyword evidence="5 12" id="KW-0547">Nucleotide-binding</keyword>
<keyword evidence="7" id="KW-0460">Magnesium</keyword>
<evidence type="ECO:0000256" key="2">
    <source>
        <dbReference type="ARBA" id="ARBA00006024"/>
    </source>
</evidence>
<dbReference type="InterPro" id="IPR023214">
    <property type="entry name" value="HAD_sf"/>
</dbReference>
<dbReference type="EMBL" id="JASOOE010000007">
    <property type="protein sequence ID" value="MDK7187267.1"/>
    <property type="molecule type" value="Genomic_DNA"/>
</dbReference>
<comment type="caution">
    <text evidence="14">The sequence shown here is derived from an EMBL/GenBank/DDBJ whole genome shotgun (WGS) entry which is preliminary data.</text>
</comment>
<dbReference type="PROSITE" id="PS00154">
    <property type="entry name" value="ATPASE_E1_E2"/>
    <property type="match status" value="1"/>
</dbReference>
<dbReference type="PROSITE" id="PS01229">
    <property type="entry name" value="COF_2"/>
    <property type="match status" value="1"/>
</dbReference>
<dbReference type="SUPFAM" id="SSF56784">
    <property type="entry name" value="HAD-like"/>
    <property type="match status" value="1"/>
</dbReference>
<dbReference type="InterPro" id="IPR008250">
    <property type="entry name" value="ATPase_P-typ_transduc_dom_A_sf"/>
</dbReference>
<accession>A0AAJ1Q424</accession>
<dbReference type="InterPro" id="IPR027256">
    <property type="entry name" value="P-typ_ATPase_IB"/>
</dbReference>
<dbReference type="GO" id="GO:0046872">
    <property type="term" value="F:metal ion binding"/>
    <property type="evidence" value="ECO:0007669"/>
    <property type="project" value="UniProtKB-KW"/>
</dbReference>
<feature type="domain" description="P-type ATPase A" evidence="13">
    <location>
        <begin position="124"/>
        <end position="224"/>
    </location>
</feature>
<dbReference type="InterPro" id="IPR018303">
    <property type="entry name" value="ATPase_P-typ_P_site"/>
</dbReference>
<dbReference type="Gene3D" id="3.40.50.1000">
    <property type="entry name" value="HAD superfamily/HAD-like"/>
    <property type="match status" value="1"/>
</dbReference>
<evidence type="ECO:0000256" key="5">
    <source>
        <dbReference type="ARBA" id="ARBA00022741"/>
    </source>
</evidence>
<dbReference type="InterPro" id="IPR036412">
    <property type="entry name" value="HAD-like_sf"/>
</dbReference>
<dbReference type="InterPro" id="IPR051949">
    <property type="entry name" value="Cation_Transport_ATPase"/>
</dbReference>
<dbReference type="GO" id="GO:0005886">
    <property type="term" value="C:plasma membrane"/>
    <property type="evidence" value="ECO:0007669"/>
    <property type="project" value="UniProtKB-SubCell"/>
</dbReference>
<dbReference type="PANTHER" id="PTHR43079:SF1">
    <property type="entry name" value="CADMIUM_ZINC-TRANSPORTING ATPASE HMA1, CHLOROPLASTIC-RELATED"/>
    <property type="match status" value="1"/>
</dbReference>
<keyword evidence="11 12" id="KW-0472">Membrane</keyword>
<keyword evidence="4 12" id="KW-0479">Metal-binding</keyword>
<dbReference type="Pfam" id="PF00702">
    <property type="entry name" value="Hydrolase"/>
    <property type="match status" value="1"/>
</dbReference>
<dbReference type="SUPFAM" id="SSF81653">
    <property type="entry name" value="Calcium ATPase, transduction domain A"/>
    <property type="match status" value="1"/>
</dbReference>
<dbReference type="PRINTS" id="PR00119">
    <property type="entry name" value="CATATPASE"/>
</dbReference>
<dbReference type="InterPro" id="IPR001757">
    <property type="entry name" value="P_typ_ATPase"/>
</dbReference>
<dbReference type="NCBIfam" id="TIGR01494">
    <property type="entry name" value="ATPase_P-type"/>
    <property type="match status" value="1"/>
</dbReference>
<dbReference type="GO" id="GO:0005524">
    <property type="term" value="F:ATP binding"/>
    <property type="evidence" value="ECO:0007669"/>
    <property type="project" value="UniProtKB-UniRule"/>
</dbReference>
<dbReference type="InterPro" id="IPR023298">
    <property type="entry name" value="ATPase_P-typ_TM_dom_sf"/>
</dbReference>
<evidence type="ECO:0000256" key="4">
    <source>
        <dbReference type="ARBA" id="ARBA00022723"/>
    </source>
</evidence>
<keyword evidence="10" id="KW-0406">Ion transport</keyword>
<evidence type="ECO:0000313" key="15">
    <source>
        <dbReference type="Proteomes" id="UP001229251"/>
    </source>
</evidence>
<reference evidence="14" key="1">
    <citation type="submission" date="2023-05" db="EMBL/GenBank/DDBJ databases">
        <title>Cataloging the Phylogenetic Diversity of Human Bladder Bacteria.</title>
        <authorList>
            <person name="Du J."/>
        </authorList>
    </citation>
    <scope>NUCLEOTIDE SEQUENCE</scope>
    <source>
        <strain evidence="14">UMB1231</strain>
    </source>
</reference>
<evidence type="ECO:0000256" key="12">
    <source>
        <dbReference type="RuleBase" id="RU362081"/>
    </source>
</evidence>
<keyword evidence="12" id="KW-1003">Cell membrane</keyword>
<evidence type="ECO:0000256" key="8">
    <source>
        <dbReference type="ARBA" id="ARBA00022967"/>
    </source>
</evidence>
<evidence type="ECO:0000256" key="10">
    <source>
        <dbReference type="ARBA" id="ARBA00023065"/>
    </source>
</evidence>
<dbReference type="Proteomes" id="UP001229251">
    <property type="component" value="Unassembled WGS sequence"/>
</dbReference>
<feature type="transmembrane region" description="Helical" evidence="12">
    <location>
        <begin position="12"/>
        <end position="29"/>
    </location>
</feature>